<dbReference type="AlphaFoldDB" id="A0A1I6TCR4"/>
<evidence type="ECO:0000313" key="6">
    <source>
        <dbReference type="Proteomes" id="UP000321773"/>
    </source>
</evidence>
<evidence type="ECO:0000256" key="1">
    <source>
        <dbReference type="PROSITE-ProRule" id="PRU00339"/>
    </source>
</evidence>
<dbReference type="RefSeq" id="WP_062320722.1">
    <property type="nucleotide sequence ID" value="NZ_BJWJ01000014.1"/>
</dbReference>
<dbReference type="InterPro" id="IPR019734">
    <property type="entry name" value="TPR_rpt"/>
</dbReference>
<dbReference type="PROSITE" id="PS50005">
    <property type="entry name" value="TPR"/>
    <property type="match status" value="1"/>
</dbReference>
<protein>
    <submittedName>
        <fullName evidence="4">Tetratricopeptide repeat-containing protein</fullName>
    </submittedName>
    <submittedName>
        <fullName evidence="3">Transcriptional regulator</fullName>
    </submittedName>
</protein>
<evidence type="ECO:0000313" key="3">
    <source>
        <dbReference type="EMBL" id="GEM04591.1"/>
    </source>
</evidence>
<dbReference type="InterPro" id="IPR001387">
    <property type="entry name" value="Cro/C1-type_HTH"/>
</dbReference>
<dbReference type="EMBL" id="BJWJ01000014">
    <property type="protein sequence ID" value="GEM04591.1"/>
    <property type="molecule type" value="Genomic_DNA"/>
</dbReference>
<dbReference type="STRING" id="306541.SAMN05421668_11420"/>
<dbReference type="SUPFAM" id="SSF48452">
    <property type="entry name" value="TPR-like"/>
    <property type="match status" value="1"/>
</dbReference>
<dbReference type="SMART" id="SM00530">
    <property type="entry name" value="HTH_XRE"/>
    <property type="match status" value="1"/>
</dbReference>
<dbReference type="Pfam" id="PF01381">
    <property type="entry name" value="HTH_3"/>
    <property type="match status" value="1"/>
</dbReference>
<reference evidence="3 6" key="2">
    <citation type="submission" date="2019-07" db="EMBL/GenBank/DDBJ databases">
        <title>Whole genome shotgun sequence of Halolactibacillus miurensis NBRC 100873.</title>
        <authorList>
            <person name="Hosoyama A."/>
            <person name="Uohara A."/>
            <person name="Ohji S."/>
            <person name="Ichikawa N."/>
        </authorList>
    </citation>
    <scope>NUCLEOTIDE SEQUENCE [LARGE SCALE GENOMIC DNA]</scope>
    <source>
        <strain evidence="3 6">NBRC 100873</strain>
    </source>
</reference>
<feature type="repeat" description="TPR" evidence="1">
    <location>
        <begin position="267"/>
        <end position="300"/>
    </location>
</feature>
<dbReference type="Gene3D" id="1.10.260.40">
    <property type="entry name" value="lambda repressor-like DNA-binding domains"/>
    <property type="match status" value="1"/>
</dbReference>
<sequence length="424" mass="49905">MSSGRQIKFHRQAKHMTQQQLATGICSIPYLSKIENDIVTPSKEIYRLLAERLDIQSSSLSDHAHKDRYRLLNKMNQWHASMVMQHVEKSKELYQEISTDVAAVTDHDLLIPYKIFSLRYYLLIRQLDEADLLLVDLNKHQVFFTEVQNLHYYKFLGIYYNSKGQLTDALNSLRHAEDINSQLHIADPELEFYLAMVYSRVDKIPDSITHAHNALDLFQKHFNYTRASDCCLILGISFNLVGSYDKAEYYIKKVLSFNESTDHQQWAYIYHNLAFIHYNTADYQKALKEIDQAIAYENNDKENIPAFHLKAMILIEKGDLQAADMLVEKGLALAARYNNQKFEYKFFMLMLRLHPNRDEKITLAKVEHDIIPYFKEHGDFHEYRKALNLVGDYYYKYRAYKSAAEFYKEASLTLINNHNMFKEV</sequence>
<name>A0A1I6TCR4_9BACI</name>
<dbReference type="InterPro" id="IPR011990">
    <property type="entry name" value="TPR-like_helical_dom_sf"/>
</dbReference>
<gene>
    <name evidence="3" type="primary">nprR</name>
    <name evidence="3" type="ORF">HMI01_15790</name>
    <name evidence="4" type="ORF">SAMN05421668_11420</name>
</gene>
<dbReference type="Proteomes" id="UP000321773">
    <property type="component" value="Unassembled WGS sequence"/>
</dbReference>
<evidence type="ECO:0000259" key="2">
    <source>
        <dbReference type="PROSITE" id="PS50943"/>
    </source>
</evidence>
<dbReference type="EMBL" id="FPAI01000014">
    <property type="protein sequence ID" value="SFS86965.1"/>
    <property type="molecule type" value="Genomic_DNA"/>
</dbReference>
<dbReference type="GO" id="GO:0003677">
    <property type="term" value="F:DNA binding"/>
    <property type="evidence" value="ECO:0007669"/>
    <property type="project" value="InterPro"/>
</dbReference>
<dbReference type="SMART" id="SM00028">
    <property type="entry name" value="TPR"/>
    <property type="match status" value="6"/>
</dbReference>
<dbReference type="PROSITE" id="PS50943">
    <property type="entry name" value="HTH_CROC1"/>
    <property type="match status" value="1"/>
</dbReference>
<feature type="domain" description="HTH cro/C1-type" evidence="2">
    <location>
        <begin position="7"/>
        <end position="60"/>
    </location>
</feature>
<dbReference type="InterPro" id="IPR010982">
    <property type="entry name" value="Lambda_DNA-bd_dom_sf"/>
</dbReference>
<keyword evidence="1" id="KW-0802">TPR repeat</keyword>
<keyword evidence="6" id="KW-1185">Reference proteome</keyword>
<dbReference type="CDD" id="cd00093">
    <property type="entry name" value="HTH_XRE"/>
    <property type="match status" value="1"/>
</dbReference>
<dbReference type="Proteomes" id="UP000199139">
    <property type="component" value="Unassembled WGS sequence"/>
</dbReference>
<proteinExistence type="predicted"/>
<dbReference type="Gene3D" id="1.25.40.10">
    <property type="entry name" value="Tetratricopeptide repeat domain"/>
    <property type="match status" value="1"/>
</dbReference>
<organism evidence="4 5">
    <name type="scientific">Halolactibacillus miurensis</name>
    <dbReference type="NCBI Taxonomy" id="306541"/>
    <lineage>
        <taxon>Bacteria</taxon>
        <taxon>Bacillati</taxon>
        <taxon>Bacillota</taxon>
        <taxon>Bacilli</taxon>
        <taxon>Bacillales</taxon>
        <taxon>Bacillaceae</taxon>
        <taxon>Halolactibacillus</taxon>
    </lineage>
</organism>
<evidence type="ECO:0000313" key="4">
    <source>
        <dbReference type="EMBL" id="SFS86965.1"/>
    </source>
</evidence>
<evidence type="ECO:0000313" key="5">
    <source>
        <dbReference type="Proteomes" id="UP000199139"/>
    </source>
</evidence>
<dbReference type="SUPFAM" id="SSF47413">
    <property type="entry name" value="lambda repressor-like DNA-binding domains"/>
    <property type="match status" value="1"/>
</dbReference>
<reference evidence="4 5" key="1">
    <citation type="submission" date="2016-10" db="EMBL/GenBank/DDBJ databases">
        <authorList>
            <person name="de Groot N.N."/>
        </authorList>
    </citation>
    <scope>NUCLEOTIDE SEQUENCE [LARGE SCALE GENOMIC DNA]</scope>
    <source>
        <strain evidence="4 5">DSM 17074</strain>
    </source>
</reference>
<dbReference type="OrthoDB" id="252257at2"/>
<accession>A0A1I6TCR4</accession>